<dbReference type="GO" id="GO:0016491">
    <property type="term" value="F:oxidoreductase activity"/>
    <property type="evidence" value="ECO:0007669"/>
    <property type="project" value="TreeGrafter"/>
</dbReference>
<dbReference type="Pfam" id="PF00107">
    <property type="entry name" value="ADH_zinc_N"/>
    <property type="match status" value="1"/>
</dbReference>
<evidence type="ECO:0000259" key="1">
    <source>
        <dbReference type="Pfam" id="PF00107"/>
    </source>
</evidence>
<dbReference type="InterPro" id="IPR036291">
    <property type="entry name" value="NAD(P)-bd_dom_sf"/>
</dbReference>
<dbReference type="EMBL" id="CP163440">
    <property type="protein sequence ID" value="XDQ67178.1"/>
    <property type="molecule type" value="Genomic_DNA"/>
</dbReference>
<protein>
    <submittedName>
        <fullName evidence="2">Zinc-binding alcohol dehydrogenase family protein</fullName>
    </submittedName>
</protein>
<evidence type="ECO:0000313" key="2">
    <source>
        <dbReference type="EMBL" id="XDQ67178.1"/>
    </source>
</evidence>
<proteinExistence type="predicted"/>
<dbReference type="PANTHER" id="PTHR43677">
    <property type="entry name" value="SHORT-CHAIN DEHYDROGENASE/REDUCTASE"/>
    <property type="match status" value="1"/>
</dbReference>
<accession>A0AB39SLF8</accession>
<feature type="domain" description="Alcohol dehydrogenase-like C-terminal" evidence="1">
    <location>
        <begin position="146"/>
        <end position="261"/>
    </location>
</feature>
<sequence length="310" mass="33238">MYAAVVTSFDTPPQYRDHPDPVARDTDEVVVEVLAAGLHPRVRSQASGSHYTSTDELPFVPGIDGVVRDPKGRIRYTVLDDTVLGTMAERTVIDIRRSVVLPDGIDPVQIAAAMNPVMSSWVALRRRIDFGRRQRVLVLGATGNAGRMAIQVAKRFGAAQVIAAGRDTARLAELRALGADETCTFDELALAADVDVVIDYVWGEPTARAMVDMLTARADRSAPLTWIEIGSVAGPTAPIPSAALRSTRLQIVGSGIGSVPGRDFVKELPKLVSAVTQGVFDVRARAVPLAEVEHVWTATAGMSDRIVLVP</sequence>
<organism evidence="2">
    <name type="scientific">Streptomyces sp. R35</name>
    <dbReference type="NCBI Taxonomy" id="3238630"/>
    <lineage>
        <taxon>Bacteria</taxon>
        <taxon>Bacillati</taxon>
        <taxon>Actinomycetota</taxon>
        <taxon>Actinomycetes</taxon>
        <taxon>Kitasatosporales</taxon>
        <taxon>Streptomycetaceae</taxon>
        <taxon>Streptomyces</taxon>
    </lineage>
</organism>
<dbReference type="InterPro" id="IPR051397">
    <property type="entry name" value="Zn-ADH-like_protein"/>
</dbReference>
<dbReference type="RefSeq" id="WP_369264105.1">
    <property type="nucleotide sequence ID" value="NZ_CP163440.1"/>
</dbReference>
<dbReference type="InterPro" id="IPR013149">
    <property type="entry name" value="ADH-like_C"/>
</dbReference>
<gene>
    <name evidence="2" type="ORF">AB5J50_43540</name>
</gene>
<dbReference type="InterPro" id="IPR011032">
    <property type="entry name" value="GroES-like_sf"/>
</dbReference>
<dbReference type="Gene3D" id="3.90.180.10">
    <property type="entry name" value="Medium-chain alcohol dehydrogenases, catalytic domain"/>
    <property type="match status" value="2"/>
</dbReference>
<reference evidence="2" key="1">
    <citation type="submission" date="2024-07" db="EMBL/GenBank/DDBJ databases">
        <authorList>
            <person name="Yu S.T."/>
        </authorList>
    </citation>
    <scope>NUCLEOTIDE SEQUENCE</scope>
    <source>
        <strain evidence="2">R35</strain>
    </source>
</reference>
<dbReference type="SUPFAM" id="SSF51735">
    <property type="entry name" value="NAD(P)-binding Rossmann-fold domains"/>
    <property type="match status" value="1"/>
</dbReference>
<dbReference type="PANTHER" id="PTHR43677:SF11">
    <property type="entry name" value="ZINC-CONTAINING ALCOHOL DEHYDROGENASE"/>
    <property type="match status" value="1"/>
</dbReference>
<dbReference type="SUPFAM" id="SSF50129">
    <property type="entry name" value="GroES-like"/>
    <property type="match status" value="1"/>
</dbReference>
<name>A0AB39SLF8_9ACTN</name>
<dbReference type="AlphaFoldDB" id="A0AB39SLF8"/>
<dbReference type="Gene3D" id="3.40.50.720">
    <property type="entry name" value="NAD(P)-binding Rossmann-like Domain"/>
    <property type="match status" value="1"/>
</dbReference>